<dbReference type="InterPro" id="IPR014001">
    <property type="entry name" value="Helicase_ATP-bd"/>
</dbReference>
<keyword evidence="8" id="KW-0539">Nucleus</keyword>
<dbReference type="InterPro" id="IPR004589">
    <property type="entry name" value="DNA_helicase_ATP-dep_RecQ"/>
</dbReference>
<dbReference type="PROSITE" id="PS51192">
    <property type="entry name" value="HELICASE_ATP_BIND_1"/>
    <property type="match status" value="1"/>
</dbReference>
<dbReference type="GO" id="GO:0000724">
    <property type="term" value="P:double-strand break repair via homologous recombination"/>
    <property type="evidence" value="ECO:0007669"/>
    <property type="project" value="TreeGrafter"/>
</dbReference>
<feature type="compositionally biased region" description="Polar residues" evidence="12">
    <location>
        <begin position="135"/>
        <end position="144"/>
    </location>
</feature>
<feature type="domain" description="Helicase C-terminal" evidence="14">
    <location>
        <begin position="868"/>
        <end position="1028"/>
    </location>
</feature>
<dbReference type="AlphaFoldDB" id="A0AAD9KBU7"/>
<evidence type="ECO:0000256" key="4">
    <source>
        <dbReference type="ARBA" id="ARBA00022806"/>
    </source>
</evidence>
<evidence type="ECO:0000256" key="12">
    <source>
        <dbReference type="SAM" id="MobiDB-lite"/>
    </source>
</evidence>
<dbReference type="Proteomes" id="UP001208570">
    <property type="component" value="Unassembled WGS sequence"/>
</dbReference>
<feature type="region of interest" description="Disordered" evidence="12">
    <location>
        <begin position="131"/>
        <end position="165"/>
    </location>
</feature>
<accession>A0AAD9KBU7</accession>
<dbReference type="CDD" id="cd18794">
    <property type="entry name" value="SF2_C_RecQ"/>
    <property type="match status" value="1"/>
</dbReference>
<dbReference type="FunFam" id="3.40.50.300:FF:001456">
    <property type="entry name" value="ATP-dependent DNA helicase"/>
    <property type="match status" value="1"/>
</dbReference>
<dbReference type="GO" id="GO:0016787">
    <property type="term" value="F:hydrolase activity"/>
    <property type="evidence" value="ECO:0007669"/>
    <property type="project" value="UniProtKB-KW"/>
</dbReference>
<feature type="compositionally biased region" description="Low complexity" evidence="12">
    <location>
        <begin position="500"/>
        <end position="515"/>
    </location>
</feature>
<dbReference type="GO" id="GO:0005694">
    <property type="term" value="C:chromosome"/>
    <property type="evidence" value="ECO:0007669"/>
    <property type="project" value="TreeGrafter"/>
</dbReference>
<evidence type="ECO:0000256" key="5">
    <source>
        <dbReference type="ARBA" id="ARBA00022840"/>
    </source>
</evidence>
<dbReference type="SMART" id="SM00490">
    <property type="entry name" value="HELICc"/>
    <property type="match status" value="1"/>
</dbReference>
<evidence type="ECO:0000256" key="7">
    <source>
        <dbReference type="ARBA" id="ARBA00023235"/>
    </source>
</evidence>
<evidence type="ECO:0000256" key="11">
    <source>
        <dbReference type="ARBA" id="ARBA00044542"/>
    </source>
</evidence>
<evidence type="ECO:0000256" key="1">
    <source>
        <dbReference type="ARBA" id="ARBA00005446"/>
    </source>
</evidence>
<gene>
    <name evidence="15" type="ORF">LSH36_19g11018</name>
</gene>
<dbReference type="GO" id="GO:0005634">
    <property type="term" value="C:nucleus"/>
    <property type="evidence" value="ECO:0007669"/>
    <property type="project" value="TreeGrafter"/>
</dbReference>
<dbReference type="PANTHER" id="PTHR13710:SF153">
    <property type="entry name" value="RECQ-LIKE DNA HELICASE BLM"/>
    <property type="match status" value="1"/>
</dbReference>
<keyword evidence="2" id="KW-0547">Nucleotide-binding</keyword>
<dbReference type="InterPro" id="IPR027417">
    <property type="entry name" value="P-loop_NTPase"/>
</dbReference>
<dbReference type="PROSITE" id="PS00690">
    <property type="entry name" value="DEAH_ATP_HELICASE"/>
    <property type="match status" value="1"/>
</dbReference>
<dbReference type="InterPro" id="IPR002464">
    <property type="entry name" value="DNA/RNA_helicase_DEAH_CS"/>
</dbReference>
<evidence type="ECO:0000256" key="9">
    <source>
        <dbReference type="ARBA" id="ARBA00034617"/>
    </source>
</evidence>
<dbReference type="SUPFAM" id="SSF52540">
    <property type="entry name" value="P-loop containing nucleoside triphosphate hydrolases"/>
    <property type="match status" value="1"/>
</dbReference>
<evidence type="ECO:0000256" key="3">
    <source>
        <dbReference type="ARBA" id="ARBA00022801"/>
    </source>
</evidence>
<feature type="compositionally biased region" description="Basic and acidic residues" evidence="12">
    <location>
        <begin position="145"/>
        <end position="160"/>
    </location>
</feature>
<dbReference type="GO" id="GO:0003677">
    <property type="term" value="F:DNA binding"/>
    <property type="evidence" value="ECO:0007669"/>
    <property type="project" value="UniProtKB-KW"/>
</dbReference>
<dbReference type="PANTHER" id="PTHR13710">
    <property type="entry name" value="DNA HELICASE RECQ FAMILY MEMBER"/>
    <property type="match status" value="1"/>
</dbReference>
<dbReference type="Pfam" id="PF00271">
    <property type="entry name" value="Helicase_C"/>
    <property type="match status" value="1"/>
</dbReference>
<evidence type="ECO:0000256" key="6">
    <source>
        <dbReference type="ARBA" id="ARBA00023125"/>
    </source>
</evidence>
<feature type="compositionally biased region" description="Basic and acidic residues" evidence="12">
    <location>
        <begin position="268"/>
        <end position="282"/>
    </location>
</feature>
<feature type="region of interest" description="Disordered" evidence="12">
    <location>
        <begin position="498"/>
        <end position="536"/>
    </location>
</feature>
<dbReference type="GO" id="GO:0043138">
    <property type="term" value="F:3'-5' DNA helicase activity"/>
    <property type="evidence" value="ECO:0007669"/>
    <property type="project" value="UniProtKB-EC"/>
</dbReference>
<organism evidence="15 16">
    <name type="scientific">Paralvinella palmiformis</name>
    <dbReference type="NCBI Taxonomy" id="53620"/>
    <lineage>
        <taxon>Eukaryota</taxon>
        <taxon>Metazoa</taxon>
        <taxon>Spiralia</taxon>
        <taxon>Lophotrochozoa</taxon>
        <taxon>Annelida</taxon>
        <taxon>Polychaeta</taxon>
        <taxon>Sedentaria</taxon>
        <taxon>Canalipalpata</taxon>
        <taxon>Terebellida</taxon>
        <taxon>Terebelliformia</taxon>
        <taxon>Alvinellidae</taxon>
        <taxon>Paralvinella</taxon>
    </lineage>
</organism>
<feature type="region of interest" description="Disordered" evidence="12">
    <location>
        <begin position="256"/>
        <end position="282"/>
    </location>
</feature>
<dbReference type="EMBL" id="JAODUP010000019">
    <property type="protein sequence ID" value="KAK2168245.1"/>
    <property type="molecule type" value="Genomic_DNA"/>
</dbReference>
<comment type="caution">
    <text evidence="15">The sequence shown here is derived from an EMBL/GenBank/DDBJ whole genome shotgun (WGS) entry which is preliminary data.</text>
</comment>
<keyword evidence="16" id="KW-1185">Reference proteome</keyword>
<evidence type="ECO:0000256" key="10">
    <source>
        <dbReference type="ARBA" id="ARBA00034808"/>
    </source>
</evidence>
<dbReference type="SMART" id="SM00487">
    <property type="entry name" value="DEXDc"/>
    <property type="match status" value="1"/>
</dbReference>
<keyword evidence="3" id="KW-0378">Hydrolase</keyword>
<dbReference type="Pfam" id="PF00270">
    <property type="entry name" value="DEAD"/>
    <property type="match status" value="1"/>
</dbReference>
<dbReference type="PROSITE" id="PS51194">
    <property type="entry name" value="HELICASE_CTER"/>
    <property type="match status" value="1"/>
</dbReference>
<evidence type="ECO:0000313" key="16">
    <source>
        <dbReference type="Proteomes" id="UP001208570"/>
    </source>
</evidence>
<keyword evidence="5" id="KW-0067">ATP-binding</keyword>
<evidence type="ECO:0000256" key="2">
    <source>
        <dbReference type="ARBA" id="ARBA00022741"/>
    </source>
</evidence>
<keyword evidence="6" id="KW-0238">DNA-binding</keyword>
<keyword evidence="4" id="KW-0347">Helicase</keyword>
<dbReference type="GO" id="GO:0005524">
    <property type="term" value="F:ATP binding"/>
    <property type="evidence" value="ECO:0007669"/>
    <property type="project" value="UniProtKB-KW"/>
</dbReference>
<reference evidence="15" key="1">
    <citation type="journal article" date="2023" name="Mol. Biol. Evol.">
        <title>Third-Generation Sequencing Reveals the Adaptive Role of the Epigenome in Three Deep-Sea Polychaetes.</title>
        <authorList>
            <person name="Perez M."/>
            <person name="Aroh O."/>
            <person name="Sun Y."/>
            <person name="Lan Y."/>
            <person name="Juniper S.K."/>
            <person name="Young C.R."/>
            <person name="Angers B."/>
            <person name="Qian P.Y."/>
        </authorList>
    </citation>
    <scope>NUCLEOTIDE SEQUENCE</scope>
    <source>
        <strain evidence="15">P08H-3</strain>
    </source>
</reference>
<dbReference type="NCBIfam" id="TIGR00614">
    <property type="entry name" value="recQ_fam"/>
    <property type="match status" value="1"/>
</dbReference>
<comment type="similarity">
    <text evidence="1">Belongs to the helicase family. RecQ subfamily.</text>
</comment>
<keyword evidence="7" id="KW-0413">Isomerase</keyword>
<sequence>MEKRKFDFKKTLSLKSKQTKLDFSSSSGKTNSLHGDKIKKVISQKTMGRYYGLELSDTSVSNGRKIACVQPMSASTNLLCVNNDSSSDQQATKSSGTQRFLMEKYIIDNDDDDDDDDFDFTRTVPIESKTPRPLLQNSLSGKFNESTKNRVPETPDKNITGDDEDDIVPVKRSRTSVIISDEDSNDFCMPQQQKVPGEALAQAAGIVHSYKHEEQFSRDSDPMYTENVDYLMDIPPPSPPASELCLQELVEGETQPDLCNEEDGDGTAEWKRDTRGDKDDNCRDEPIHPGLCSDDDTQDLCLVGSDNISSTKSRRDIENIEQINKVQGACIYSDVHMKMYSVMESICDILGCLSIDDLLSLSSIDHNQLQHLLITRRQLKKKLMDISKTENNQTASCCEALSKTVPSAKHPSSLQAVVPKTQLMSTPIHLDKAPVGSLVRRNSSFSNDPFFPPCGDSFFQENLDLPSSLATFREQNSPAALQSTPTASSVKKFSFKKPGTTVSSSASTPPVSRPSLGLTPGSFSTPGTPDTMMTLPHLKSSTEHGIMTPSNSITSDQGLEHRVDPVNVTNVSSFGDQDTYSWDDIPYLQDCQILSPGSLNKNNVSLAVNKRNTQNRTGNNSFHKAPESEMAKATNREFDGFDFPHSKELMTAFTKVFGLKEFRKNQLPAINAALLGYDCFILMPTGGGKSLCYQLPALVAPGVTIVISPLRSLIQDQVQRLCSLDIPAAHLSGDIQGGMADAIYKKLYLRDPAIKLLYVTPEKISASNKLLSGLENLYKRKLLSRFIIDEAHCVSQWGHDFRPDYKKLNTLRDRYPGVPLMALTATANIRVRKDILHQLSMKQPKWFVQSFNRPNLKYQVLTKKPKGLTKVIIERIQTEFWGQSGIVYCLSRRECDQVAQDLRAARIAAQPYHAGLSDSKRIEIQERWINEDKCKVVCATIAFGMGIDKPDVRFVMHYSLPKSIEGYYQESGRAGRDNLLATCILYYTYGDVARIRRMLEIVIYRSGDSMLRTALRSNKMPNWISRYSESFVFSQFFRNQAPPIGNYVLCPTSSGQCSLGEAKQFRLNSANLVGPP</sequence>
<comment type="catalytic activity">
    <reaction evidence="9">
        <text>Couples ATP hydrolysis with the unwinding of duplex DNA by translocating in the 3'-5' direction.</text>
        <dbReference type="EC" id="5.6.2.4"/>
    </reaction>
</comment>
<dbReference type="GO" id="GO:0005737">
    <property type="term" value="C:cytoplasm"/>
    <property type="evidence" value="ECO:0007669"/>
    <property type="project" value="TreeGrafter"/>
</dbReference>
<evidence type="ECO:0000259" key="14">
    <source>
        <dbReference type="PROSITE" id="PS51194"/>
    </source>
</evidence>
<evidence type="ECO:0000259" key="13">
    <source>
        <dbReference type="PROSITE" id="PS51192"/>
    </source>
</evidence>
<dbReference type="InterPro" id="IPR001650">
    <property type="entry name" value="Helicase_C-like"/>
</dbReference>
<evidence type="ECO:0000256" key="8">
    <source>
        <dbReference type="ARBA" id="ARBA00023242"/>
    </source>
</evidence>
<dbReference type="GO" id="GO:0009378">
    <property type="term" value="F:four-way junction helicase activity"/>
    <property type="evidence" value="ECO:0007669"/>
    <property type="project" value="TreeGrafter"/>
</dbReference>
<protein>
    <recommendedName>
        <fullName evidence="10">DNA 3'-5' helicase</fullName>
        <ecNumber evidence="10">5.6.2.4</ecNumber>
    </recommendedName>
    <alternativeName>
        <fullName evidence="11">DNA 3'-5' helicase BLM</fullName>
    </alternativeName>
</protein>
<dbReference type="EC" id="5.6.2.4" evidence="10"/>
<dbReference type="FunFam" id="3.40.50.300:FF:000537">
    <property type="entry name" value="Bloom syndrome RecQ-like helicase"/>
    <property type="match status" value="1"/>
</dbReference>
<evidence type="ECO:0000313" key="15">
    <source>
        <dbReference type="EMBL" id="KAK2168245.1"/>
    </source>
</evidence>
<feature type="domain" description="Helicase ATP-binding" evidence="13">
    <location>
        <begin position="670"/>
        <end position="845"/>
    </location>
</feature>
<proteinExistence type="inferred from homology"/>
<name>A0AAD9KBU7_9ANNE</name>
<dbReference type="Gene3D" id="3.40.50.300">
    <property type="entry name" value="P-loop containing nucleotide triphosphate hydrolases"/>
    <property type="match status" value="2"/>
</dbReference>
<dbReference type="InterPro" id="IPR011545">
    <property type="entry name" value="DEAD/DEAH_box_helicase_dom"/>
</dbReference>